<comment type="similarity">
    <text evidence="4">Belongs to the N-acetylmuramoyl-L-alanine amidase 2 family.</text>
</comment>
<dbReference type="EC" id="3.5.1.28" evidence="5"/>
<evidence type="ECO:0000256" key="11">
    <source>
        <dbReference type="ARBA" id="ARBA00039257"/>
    </source>
</evidence>
<evidence type="ECO:0000256" key="4">
    <source>
        <dbReference type="ARBA" id="ARBA00007553"/>
    </source>
</evidence>
<dbReference type="GO" id="GO:0071555">
    <property type="term" value="P:cell wall organization"/>
    <property type="evidence" value="ECO:0007669"/>
    <property type="project" value="UniProtKB-KW"/>
</dbReference>
<keyword evidence="9" id="KW-0862">Zinc</keyword>
<evidence type="ECO:0000256" key="1">
    <source>
        <dbReference type="ARBA" id="ARBA00001561"/>
    </source>
</evidence>
<dbReference type="InterPro" id="IPR036505">
    <property type="entry name" value="Amidase/PGRP_sf"/>
</dbReference>
<reference evidence="14" key="1">
    <citation type="submission" date="2017-06" db="EMBL/GenBank/DDBJ databases">
        <title>Genome sequencing of pathogenic and non-pathogenic strains within Bisgaard taxon 40.</title>
        <authorList>
            <person name="Ladner J.T."/>
            <person name="Lovett S.P."/>
            <person name="Koroleva G."/>
            <person name="Lorch J.M."/>
        </authorList>
    </citation>
    <scope>NUCLEOTIDE SEQUENCE</scope>
    <source>
        <strain evidence="14">27576-1-I1</strain>
    </source>
</reference>
<dbReference type="SMART" id="SM00644">
    <property type="entry name" value="Ami_2"/>
    <property type="match status" value="1"/>
</dbReference>
<comment type="cofactor">
    <cofactor evidence="2">
        <name>Zn(2+)</name>
        <dbReference type="ChEBI" id="CHEBI:29105"/>
    </cofactor>
</comment>
<keyword evidence="10" id="KW-0961">Cell wall biogenesis/degradation</keyword>
<dbReference type="GO" id="GO:0005737">
    <property type="term" value="C:cytoplasm"/>
    <property type="evidence" value="ECO:0007669"/>
    <property type="project" value="UniProtKB-SubCell"/>
</dbReference>
<feature type="domain" description="N-acetylmuramoyl-L-alanine amidase" evidence="13">
    <location>
        <begin position="32"/>
        <end position="183"/>
    </location>
</feature>
<dbReference type="Proteomes" id="UP000955338">
    <property type="component" value="Chromosome"/>
</dbReference>
<keyword evidence="8" id="KW-0378">Hydrolase</keyword>
<dbReference type="GO" id="GO:0009253">
    <property type="term" value="P:peptidoglycan catabolic process"/>
    <property type="evidence" value="ECO:0007669"/>
    <property type="project" value="InterPro"/>
</dbReference>
<dbReference type="SUPFAM" id="SSF55846">
    <property type="entry name" value="N-acetylmuramoyl-L-alanine amidase-like"/>
    <property type="match status" value="1"/>
</dbReference>
<dbReference type="NCBIfam" id="NF008758">
    <property type="entry name" value="PRK11789.1"/>
    <property type="match status" value="1"/>
</dbReference>
<dbReference type="RefSeq" id="WP_373463079.1">
    <property type="nucleotide sequence ID" value="NZ_CP022011.1"/>
</dbReference>
<evidence type="ECO:0000256" key="12">
    <source>
        <dbReference type="ARBA" id="ARBA00042615"/>
    </source>
</evidence>
<evidence type="ECO:0000256" key="5">
    <source>
        <dbReference type="ARBA" id="ARBA00011901"/>
    </source>
</evidence>
<evidence type="ECO:0000256" key="10">
    <source>
        <dbReference type="ARBA" id="ARBA00023316"/>
    </source>
</evidence>
<keyword evidence="7" id="KW-0479">Metal-binding</keyword>
<evidence type="ECO:0000313" key="15">
    <source>
        <dbReference type="Proteomes" id="UP000955338"/>
    </source>
</evidence>
<accession>A0A8D4J2X0</accession>
<dbReference type="PANTHER" id="PTHR30417:SF4">
    <property type="entry name" value="1,6-ANHYDRO-N-ACETYLMURAMYL-L-ALANINE AMIDASE AMPD"/>
    <property type="match status" value="1"/>
</dbReference>
<organism evidence="14 15">
    <name type="scientific">Mergibacter septicus</name>
    <dbReference type="NCBI Taxonomy" id="221402"/>
    <lineage>
        <taxon>Bacteria</taxon>
        <taxon>Pseudomonadati</taxon>
        <taxon>Pseudomonadota</taxon>
        <taxon>Gammaproteobacteria</taxon>
        <taxon>Pasteurellales</taxon>
        <taxon>Pasteurellaceae</taxon>
        <taxon>Mergibacter</taxon>
    </lineage>
</organism>
<evidence type="ECO:0000256" key="8">
    <source>
        <dbReference type="ARBA" id="ARBA00022801"/>
    </source>
</evidence>
<dbReference type="GO" id="GO:0046872">
    <property type="term" value="F:metal ion binding"/>
    <property type="evidence" value="ECO:0007669"/>
    <property type="project" value="UniProtKB-KW"/>
</dbReference>
<dbReference type="GO" id="GO:0009254">
    <property type="term" value="P:peptidoglycan turnover"/>
    <property type="evidence" value="ECO:0007669"/>
    <property type="project" value="TreeGrafter"/>
</dbReference>
<evidence type="ECO:0000256" key="3">
    <source>
        <dbReference type="ARBA" id="ARBA00004496"/>
    </source>
</evidence>
<evidence type="ECO:0000256" key="6">
    <source>
        <dbReference type="ARBA" id="ARBA00022490"/>
    </source>
</evidence>
<sequence length="199" mass="23085">MPSQHAQRDNTSNIEKYQVQQGLIFPCRYLPSPHFDLRPDPTDISLLVIHYISLPENHFGEKYIDDLFLGRLDPMAHPTFHDLKGLKVSAHCLIDRQGKLTQYVNLNHRAWHAGVSYFAGREKCNDFSIGIELEGSNHHAFTPEQYHTLIYLTQAICQTYPKITPERIVGHCHIAPNRKIDPGQYFEWDKYFNALIKTK</sequence>
<comment type="subcellular location">
    <subcellularLocation>
        <location evidence="3">Cytoplasm</location>
    </subcellularLocation>
</comment>
<evidence type="ECO:0000256" key="2">
    <source>
        <dbReference type="ARBA" id="ARBA00001947"/>
    </source>
</evidence>
<evidence type="ECO:0000256" key="7">
    <source>
        <dbReference type="ARBA" id="ARBA00022723"/>
    </source>
</evidence>
<evidence type="ECO:0000313" key="14">
    <source>
        <dbReference type="EMBL" id="QDJ15138.1"/>
    </source>
</evidence>
<protein>
    <recommendedName>
        <fullName evidence="11">1,6-anhydro-N-acetylmuramyl-L-alanine amidase AmpD</fullName>
        <ecNumber evidence="5">3.5.1.28</ecNumber>
    </recommendedName>
    <alternativeName>
        <fullName evidence="12">N-acetylmuramoyl-L-alanine amidase</fullName>
    </alternativeName>
</protein>
<dbReference type="Gene3D" id="3.40.80.10">
    <property type="entry name" value="Peptidoglycan recognition protein-like"/>
    <property type="match status" value="1"/>
</dbReference>
<dbReference type="EMBL" id="CP022011">
    <property type="protein sequence ID" value="QDJ15138.1"/>
    <property type="molecule type" value="Genomic_DNA"/>
</dbReference>
<proteinExistence type="inferred from homology"/>
<dbReference type="GO" id="GO:0008745">
    <property type="term" value="F:N-acetylmuramoyl-L-alanine amidase activity"/>
    <property type="evidence" value="ECO:0007669"/>
    <property type="project" value="UniProtKB-EC"/>
</dbReference>
<evidence type="ECO:0000256" key="9">
    <source>
        <dbReference type="ARBA" id="ARBA00022833"/>
    </source>
</evidence>
<gene>
    <name evidence="14" type="ORF">CEP48_06695</name>
</gene>
<dbReference type="PANTHER" id="PTHR30417">
    <property type="entry name" value="N-ACETYLMURAMOYL-L-ALANINE AMIDASE AMID"/>
    <property type="match status" value="1"/>
</dbReference>
<dbReference type="InterPro" id="IPR002502">
    <property type="entry name" value="Amidase_domain"/>
</dbReference>
<dbReference type="InterPro" id="IPR051206">
    <property type="entry name" value="NAMLAA_amidase_2"/>
</dbReference>
<dbReference type="CDD" id="cd06583">
    <property type="entry name" value="PGRP"/>
    <property type="match status" value="1"/>
</dbReference>
<name>A0A8D4J2X0_9PAST</name>
<keyword evidence="15" id="KW-1185">Reference proteome</keyword>
<evidence type="ECO:0000259" key="13">
    <source>
        <dbReference type="SMART" id="SM00644"/>
    </source>
</evidence>
<dbReference type="AlphaFoldDB" id="A0A8D4J2X0"/>
<dbReference type="Pfam" id="PF01510">
    <property type="entry name" value="Amidase_2"/>
    <property type="match status" value="1"/>
</dbReference>
<keyword evidence="6" id="KW-0963">Cytoplasm</keyword>
<comment type="catalytic activity">
    <reaction evidence="1">
        <text>Hydrolyzes the link between N-acetylmuramoyl residues and L-amino acid residues in certain cell-wall glycopeptides.</text>
        <dbReference type="EC" id="3.5.1.28"/>
    </reaction>
</comment>